<dbReference type="RefSeq" id="WP_131597209.1">
    <property type="nucleotide sequence ID" value="NZ_SJSL01000005.1"/>
</dbReference>
<evidence type="ECO:0000256" key="1">
    <source>
        <dbReference type="ARBA" id="ARBA00013194"/>
    </source>
</evidence>
<feature type="chain" id="PRO_5020261850" description="peptidylprolyl isomerase" evidence="4">
    <location>
        <begin position="20"/>
        <end position="215"/>
    </location>
</feature>
<dbReference type="PANTHER" id="PTHR45625">
    <property type="entry name" value="PEPTIDYL-PROLYL CIS-TRANS ISOMERASE-RELATED"/>
    <property type="match status" value="1"/>
</dbReference>
<evidence type="ECO:0000313" key="6">
    <source>
        <dbReference type="EMBL" id="TCC99874.1"/>
    </source>
</evidence>
<keyword evidence="3 6" id="KW-0413">Isomerase</keyword>
<feature type="signal peptide" evidence="4">
    <location>
        <begin position="1"/>
        <end position="19"/>
    </location>
</feature>
<proteinExistence type="predicted"/>
<gene>
    <name evidence="6" type="ORF">EZ437_16675</name>
</gene>
<name>A0A4R0NLH5_9SPHI</name>
<dbReference type="OrthoDB" id="9807797at2"/>
<dbReference type="EMBL" id="SJSL01000005">
    <property type="protein sequence ID" value="TCC99874.1"/>
    <property type="molecule type" value="Genomic_DNA"/>
</dbReference>
<organism evidence="6 7">
    <name type="scientific">Pedobacter psychroterrae</name>
    <dbReference type="NCBI Taxonomy" id="2530453"/>
    <lineage>
        <taxon>Bacteria</taxon>
        <taxon>Pseudomonadati</taxon>
        <taxon>Bacteroidota</taxon>
        <taxon>Sphingobacteriia</taxon>
        <taxon>Sphingobacteriales</taxon>
        <taxon>Sphingobacteriaceae</taxon>
        <taxon>Pedobacter</taxon>
    </lineage>
</organism>
<dbReference type="EC" id="5.2.1.8" evidence="1"/>
<evidence type="ECO:0000259" key="5">
    <source>
        <dbReference type="PROSITE" id="PS50072"/>
    </source>
</evidence>
<accession>A0A4R0NLH5</accession>
<keyword evidence="7" id="KW-1185">Reference proteome</keyword>
<dbReference type="InterPro" id="IPR029000">
    <property type="entry name" value="Cyclophilin-like_dom_sf"/>
</dbReference>
<keyword evidence="2" id="KW-0697">Rotamase</keyword>
<dbReference type="InterPro" id="IPR002130">
    <property type="entry name" value="Cyclophilin-type_PPIase_dom"/>
</dbReference>
<evidence type="ECO:0000313" key="7">
    <source>
        <dbReference type="Proteomes" id="UP000293347"/>
    </source>
</evidence>
<dbReference type="InterPro" id="IPR044666">
    <property type="entry name" value="Cyclophilin_A-like"/>
</dbReference>
<dbReference type="PANTHER" id="PTHR45625:SF4">
    <property type="entry name" value="PEPTIDYLPROLYL ISOMERASE DOMAIN AND WD REPEAT-CONTAINING PROTEIN 1"/>
    <property type="match status" value="1"/>
</dbReference>
<keyword evidence="4" id="KW-0732">Signal</keyword>
<dbReference type="PROSITE" id="PS50072">
    <property type="entry name" value="CSA_PPIASE_2"/>
    <property type="match status" value="1"/>
</dbReference>
<feature type="domain" description="PPIase cyclophilin-type" evidence="5">
    <location>
        <begin position="31"/>
        <end position="205"/>
    </location>
</feature>
<dbReference type="Gene3D" id="2.40.100.10">
    <property type="entry name" value="Cyclophilin-like"/>
    <property type="match status" value="1"/>
</dbReference>
<dbReference type="SUPFAM" id="SSF50891">
    <property type="entry name" value="Cyclophilin-like"/>
    <property type="match status" value="1"/>
</dbReference>
<reference evidence="6 7" key="1">
    <citation type="submission" date="2019-02" db="EMBL/GenBank/DDBJ databases">
        <title>Pedobacter sp. RP-1-14 sp. nov., isolated from Arctic soil.</title>
        <authorList>
            <person name="Dahal R.H."/>
        </authorList>
    </citation>
    <scope>NUCLEOTIDE SEQUENCE [LARGE SCALE GENOMIC DNA]</scope>
    <source>
        <strain evidence="6 7">RP-1-14</strain>
    </source>
</reference>
<evidence type="ECO:0000256" key="2">
    <source>
        <dbReference type="ARBA" id="ARBA00023110"/>
    </source>
</evidence>
<comment type="caution">
    <text evidence="6">The sequence shown here is derived from an EMBL/GenBank/DDBJ whole genome shotgun (WGS) entry which is preliminary data.</text>
</comment>
<dbReference type="Proteomes" id="UP000293347">
    <property type="component" value="Unassembled WGS sequence"/>
</dbReference>
<evidence type="ECO:0000256" key="3">
    <source>
        <dbReference type="ARBA" id="ARBA00023235"/>
    </source>
</evidence>
<dbReference type="Pfam" id="PF00160">
    <property type="entry name" value="Pro_isomerase"/>
    <property type="match status" value="1"/>
</dbReference>
<protein>
    <recommendedName>
        <fullName evidence="1">peptidylprolyl isomerase</fullName>
        <ecNumber evidence="1">5.2.1.8</ecNumber>
    </recommendedName>
</protein>
<evidence type="ECO:0000256" key="4">
    <source>
        <dbReference type="SAM" id="SignalP"/>
    </source>
</evidence>
<dbReference type="AlphaFoldDB" id="A0A4R0NLH5"/>
<sequence>MKLLTIFLFSLLFSYHAGAQSRLVKFTTSKGEITVMLYDKTPKHRDMFLSSIKSGLYRDALFNRVIKSFVSQAGELDESILEREKQHPELPLKRVAAEIDTALFHKKGALGAGRNDNPEKSSYINQIYFVAGKIHTDAQLDAIEKRKGSKFSKKQREVYKTIGGTPHLDGDYTVFGEIITGMDVAEAINSVQTNKDDLPLEPVLFNIKTIKKNRR</sequence>
<dbReference type="GO" id="GO:0003755">
    <property type="term" value="F:peptidyl-prolyl cis-trans isomerase activity"/>
    <property type="evidence" value="ECO:0007669"/>
    <property type="project" value="UniProtKB-KW"/>
</dbReference>